<dbReference type="GO" id="GO:0005829">
    <property type="term" value="C:cytosol"/>
    <property type="evidence" value="ECO:0007669"/>
    <property type="project" value="TreeGrafter"/>
</dbReference>
<dbReference type="PANTHER" id="PTHR30160">
    <property type="entry name" value="TETRAACYLDISACCHARIDE 4'-KINASE-RELATED"/>
    <property type="match status" value="1"/>
</dbReference>
<dbReference type="CDD" id="cd03789">
    <property type="entry name" value="GT9_LPS_heptosyltransferase"/>
    <property type="match status" value="1"/>
</dbReference>
<name>E6WZN1_NITSE</name>
<evidence type="ECO:0000313" key="4">
    <source>
        <dbReference type="Proteomes" id="UP000008633"/>
    </source>
</evidence>
<dbReference type="PANTHER" id="PTHR30160:SF7">
    <property type="entry name" value="ADP-HEPTOSE--LPS HEPTOSYLTRANSFERASE 2"/>
    <property type="match status" value="1"/>
</dbReference>
<reference evidence="4" key="2">
    <citation type="submission" date="2011-01" db="EMBL/GenBank/DDBJ databases">
        <title>The complete genome of Nitratifractor salsuginis DSM 16511.</title>
        <authorList>
            <consortium name="US DOE Joint Genome Institute (JGI-PGF)"/>
            <person name="Lucas S."/>
            <person name="Copeland A."/>
            <person name="Lapidus A."/>
            <person name="Bruce D."/>
            <person name="Goodwin L."/>
            <person name="Pitluck S."/>
            <person name="Kyrpides N."/>
            <person name="Mavromatis K."/>
            <person name="Ivanova N."/>
            <person name="Mikhailova N."/>
            <person name="Zeytun A."/>
            <person name="Detter J.C."/>
            <person name="Tapia R."/>
            <person name="Han C."/>
            <person name="Land M."/>
            <person name="Hauser L."/>
            <person name="Markowitz V."/>
            <person name="Cheng J.-F."/>
            <person name="Hugenholtz P."/>
            <person name="Woyke T."/>
            <person name="Wu D."/>
            <person name="Tindall B."/>
            <person name="Schuetze A."/>
            <person name="Brambilla E."/>
            <person name="Klenk H.-P."/>
            <person name="Eisen J.A."/>
        </authorList>
    </citation>
    <scope>NUCLEOTIDE SEQUENCE [LARGE SCALE GENOMIC DNA]</scope>
    <source>
        <strain evidence="4">DSM 16511 / JCM 12458 / E9I37-1</strain>
    </source>
</reference>
<dbReference type="STRING" id="749222.Nitsa_1423"/>
<protein>
    <submittedName>
        <fullName evidence="3">Lipopolysaccharide heptosyltransferase II</fullName>
    </submittedName>
</protein>
<dbReference type="Gene3D" id="3.40.50.2000">
    <property type="entry name" value="Glycogen Phosphorylase B"/>
    <property type="match status" value="2"/>
</dbReference>
<reference evidence="3 4" key="1">
    <citation type="journal article" date="2011" name="Stand. Genomic Sci.">
        <title>Complete genome sequence of Nitratifractor salsuginis type strain (E9I37-1).</title>
        <authorList>
            <person name="Anderson I."/>
            <person name="Sikorski J."/>
            <person name="Zeytun A."/>
            <person name="Nolan M."/>
            <person name="Lapidus A."/>
            <person name="Lucas S."/>
            <person name="Hammon N."/>
            <person name="Deshpande S."/>
            <person name="Cheng J.F."/>
            <person name="Tapia R."/>
            <person name="Han C."/>
            <person name="Goodwin L."/>
            <person name="Pitluck S."/>
            <person name="Liolios K."/>
            <person name="Pagani I."/>
            <person name="Ivanova N."/>
            <person name="Huntemann M."/>
            <person name="Mavromatis K."/>
            <person name="Ovchinikova G."/>
            <person name="Pati A."/>
            <person name="Chen A."/>
            <person name="Palaniappan K."/>
            <person name="Land M."/>
            <person name="Hauser L."/>
            <person name="Brambilla E.M."/>
            <person name="Ngatchou-Djao O.D."/>
            <person name="Rohde M."/>
            <person name="Tindall B.J."/>
            <person name="Goker M."/>
            <person name="Detter J.C."/>
            <person name="Woyke T."/>
            <person name="Bristow J."/>
            <person name="Eisen J.A."/>
            <person name="Markowitz V."/>
            <person name="Hugenholtz P."/>
            <person name="Klenk H.P."/>
            <person name="Kyrpides N.C."/>
        </authorList>
    </citation>
    <scope>NUCLEOTIDE SEQUENCE [LARGE SCALE GENOMIC DNA]</scope>
    <source>
        <strain evidence="4">DSM 16511 / JCM 12458 / E9I37-1</strain>
    </source>
</reference>
<dbReference type="InterPro" id="IPR002201">
    <property type="entry name" value="Glyco_trans_9"/>
</dbReference>
<dbReference type="SUPFAM" id="SSF53756">
    <property type="entry name" value="UDP-Glycosyltransferase/glycogen phosphorylase"/>
    <property type="match status" value="1"/>
</dbReference>
<dbReference type="EMBL" id="CP002452">
    <property type="protein sequence ID" value="ADV46672.1"/>
    <property type="molecule type" value="Genomic_DNA"/>
</dbReference>
<sequence length="325" mass="36269">MKILIELPTWLGDAVMSTPALENLFAAYPKAQITLTGSYLSTEALRAHPRVNRVVVDRTKSRGFRPLNIYKLAKELGPHNLAITFRSHFSSKLLLILTGSKKIHQFKPSTLNAQRSTLHHVQRYQAFINSITGRKDVPGPLKLYWPKAEYPRPTLGINPGATYGSAKRWYPEKFAEVAAALADRFDIVIFGGPGETDIASDIERMIREKGVKNLENLAGKTTIPRLCSQIAGLDLFITGDSGPMHIAAAYQVPSVAIFGPTKWLETSQWMNPHSHIVRHDLECAPCMKRQCHLKHHACMKEITPQEVIEAAQEMLLNMNDSAINA</sequence>
<gene>
    <name evidence="3" type="ordered locus">Nitsa_1423</name>
</gene>
<evidence type="ECO:0000256" key="2">
    <source>
        <dbReference type="ARBA" id="ARBA00022679"/>
    </source>
</evidence>
<proteinExistence type="predicted"/>
<keyword evidence="1" id="KW-0328">Glycosyltransferase</keyword>
<accession>E6WZN1</accession>
<dbReference type="GO" id="GO:0008713">
    <property type="term" value="F:ADP-heptose-lipopolysaccharide heptosyltransferase activity"/>
    <property type="evidence" value="ECO:0007669"/>
    <property type="project" value="TreeGrafter"/>
</dbReference>
<organism evidence="3 4">
    <name type="scientific">Nitratifractor salsuginis (strain DSM 16511 / JCM 12458 / E9I37-1)</name>
    <dbReference type="NCBI Taxonomy" id="749222"/>
    <lineage>
        <taxon>Bacteria</taxon>
        <taxon>Pseudomonadati</taxon>
        <taxon>Campylobacterota</taxon>
        <taxon>Epsilonproteobacteria</taxon>
        <taxon>Campylobacterales</taxon>
        <taxon>Sulfurovaceae</taxon>
        <taxon>Nitratifractor</taxon>
    </lineage>
</organism>
<dbReference type="OrthoDB" id="9797795at2"/>
<dbReference type="KEGG" id="nsa:Nitsa_1423"/>
<dbReference type="Pfam" id="PF01075">
    <property type="entry name" value="Glyco_transf_9"/>
    <property type="match status" value="1"/>
</dbReference>
<evidence type="ECO:0000313" key="3">
    <source>
        <dbReference type="EMBL" id="ADV46672.1"/>
    </source>
</evidence>
<dbReference type="RefSeq" id="WP_013554361.1">
    <property type="nucleotide sequence ID" value="NC_014935.1"/>
</dbReference>
<dbReference type="AlphaFoldDB" id="E6WZN1"/>
<dbReference type="GO" id="GO:0009244">
    <property type="term" value="P:lipopolysaccharide core region biosynthetic process"/>
    <property type="evidence" value="ECO:0007669"/>
    <property type="project" value="TreeGrafter"/>
</dbReference>
<keyword evidence="4" id="KW-1185">Reference proteome</keyword>
<keyword evidence="2" id="KW-0808">Transferase</keyword>
<dbReference type="eggNOG" id="COG0859">
    <property type="taxonomic scope" value="Bacteria"/>
</dbReference>
<dbReference type="InterPro" id="IPR051199">
    <property type="entry name" value="LPS_LOS_Heptosyltrfase"/>
</dbReference>
<evidence type="ECO:0000256" key="1">
    <source>
        <dbReference type="ARBA" id="ARBA00022676"/>
    </source>
</evidence>
<dbReference type="HOGENOM" id="CLU_038371_7_0_7"/>
<dbReference type="Proteomes" id="UP000008633">
    <property type="component" value="Chromosome"/>
</dbReference>